<dbReference type="AlphaFoldDB" id="A0A804R0P4"/>
<organism evidence="2 3">
    <name type="scientific">Zea mays</name>
    <name type="common">Maize</name>
    <dbReference type="NCBI Taxonomy" id="4577"/>
    <lineage>
        <taxon>Eukaryota</taxon>
        <taxon>Viridiplantae</taxon>
        <taxon>Streptophyta</taxon>
        <taxon>Embryophyta</taxon>
        <taxon>Tracheophyta</taxon>
        <taxon>Spermatophyta</taxon>
        <taxon>Magnoliopsida</taxon>
        <taxon>Liliopsida</taxon>
        <taxon>Poales</taxon>
        <taxon>Poaceae</taxon>
        <taxon>PACMAD clade</taxon>
        <taxon>Panicoideae</taxon>
        <taxon>Andropogonodae</taxon>
        <taxon>Andropogoneae</taxon>
        <taxon>Tripsacinae</taxon>
        <taxon>Zea</taxon>
    </lineage>
</organism>
<dbReference type="Gramene" id="Zm00001eb374420_T001">
    <property type="protein sequence ID" value="Zm00001eb374420_P001"/>
    <property type="gene ID" value="Zm00001eb374420"/>
</dbReference>
<evidence type="ECO:0000313" key="2">
    <source>
        <dbReference type="EnsemblPlants" id="Zm00001eb374420_P001"/>
    </source>
</evidence>
<dbReference type="Proteomes" id="UP000007305">
    <property type="component" value="Chromosome 9"/>
</dbReference>
<dbReference type="FunCoup" id="A0A804R0P4">
    <property type="interactions" value="1"/>
</dbReference>
<feature type="compositionally biased region" description="Polar residues" evidence="1">
    <location>
        <begin position="412"/>
        <end position="431"/>
    </location>
</feature>
<reference evidence="2" key="3">
    <citation type="submission" date="2021-05" db="UniProtKB">
        <authorList>
            <consortium name="EnsemblPlants"/>
        </authorList>
    </citation>
    <scope>IDENTIFICATION</scope>
    <source>
        <strain evidence="2">cv. B73</strain>
    </source>
</reference>
<name>A0A804R0P4_MAIZE</name>
<evidence type="ECO:0000256" key="1">
    <source>
        <dbReference type="SAM" id="MobiDB-lite"/>
    </source>
</evidence>
<feature type="compositionally biased region" description="Basic and acidic residues" evidence="1">
    <location>
        <begin position="340"/>
        <end position="353"/>
    </location>
</feature>
<feature type="compositionally biased region" description="Low complexity" evidence="1">
    <location>
        <begin position="355"/>
        <end position="372"/>
    </location>
</feature>
<feature type="region of interest" description="Disordered" evidence="1">
    <location>
        <begin position="340"/>
        <end position="470"/>
    </location>
</feature>
<dbReference type="InParanoid" id="A0A804R0P4"/>
<reference evidence="3" key="1">
    <citation type="journal article" date="2009" name="Science">
        <title>The B73 maize genome: complexity, diversity, and dynamics.</title>
        <authorList>
            <person name="Schnable P.S."/>
            <person name="Ware D."/>
            <person name="Fulton R.S."/>
            <person name="Stein J.C."/>
            <person name="Wei F."/>
            <person name="Pasternak S."/>
            <person name="Liang C."/>
            <person name="Zhang J."/>
            <person name="Fulton L."/>
            <person name="Graves T.A."/>
            <person name="Minx P."/>
            <person name="Reily A.D."/>
            <person name="Courtney L."/>
            <person name="Kruchowski S.S."/>
            <person name="Tomlinson C."/>
            <person name="Strong C."/>
            <person name="Delehaunty K."/>
            <person name="Fronick C."/>
            <person name="Courtney B."/>
            <person name="Rock S.M."/>
            <person name="Belter E."/>
            <person name="Du F."/>
            <person name="Kim K."/>
            <person name="Abbott R.M."/>
            <person name="Cotton M."/>
            <person name="Levy A."/>
            <person name="Marchetto P."/>
            <person name="Ochoa K."/>
            <person name="Jackson S.M."/>
            <person name="Gillam B."/>
            <person name="Chen W."/>
            <person name="Yan L."/>
            <person name="Higginbotham J."/>
            <person name="Cardenas M."/>
            <person name="Waligorski J."/>
            <person name="Applebaum E."/>
            <person name="Phelps L."/>
            <person name="Falcone J."/>
            <person name="Kanchi K."/>
            <person name="Thane T."/>
            <person name="Scimone A."/>
            <person name="Thane N."/>
            <person name="Henke J."/>
            <person name="Wang T."/>
            <person name="Ruppert J."/>
            <person name="Shah N."/>
            <person name="Rotter K."/>
            <person name="Hodges J."/>
            <person name="Ingenthron E."/>
            <person name="Cordes M."/>
            <person name="Kohlberg S."/>
            <person name="Sgro J."/>
            <person name="Delgado B."/>
            <person name="Mead K."/>
            <person name="Chinwalla A."/>
            <person name="Leonard S."/>
            <person name="Crouse K."/>
            <person name="Collura K."/>
            <person name="Kudrna D."/>
            <person name="Currie J."/>
            <person name="He R."/>
            <person name="Angelova A."/>
            <person name="Rajasekar S."/>
            <person name="Mueller T."/>
            <person name="Lomeli R."/>
            <person name="Scara G."/>
            <person name="Ko A."/>
            <person name="Delaney K."/>
            <person name="Wissotski M."/>
            <person name="Lopez G."/>
            <person name="Campos D."/>
            <person name="Braidotti M."/>
            <person name="Ashley E."/>
            <person name="Golser W."/>
            <person name="Kim H."/>
            <person name="Lee S."/>
            <person name="Lin J."/>
            <person name="Dujmic Z."/>
            <person name="Kim W."/>
            <person name="Talag J."/>
            <person name="Zuccolo A."/>
            <person name="Fan C."/>
            <person name="Sebastian A."/>
            <person name="Kramer M."/>
            <person name="Spiegel L."/>
            <person name="Nascimento L."/>
            <person name="Zutavern T."/>
            <person name="Miller B."/>
            <person name="Ambroise C."/>
            <person name="Muller S."/>
            <person name="Spooner W."/>
            <person name="Narechania A."/>
            <person name="Ren L."/>
            <person name="Wei S."/>
            <person name="Kumari S."/>
            <person name="Faga B."/>
            <person name="Levy M.J."/>
            <person name="McMahan L."/>
            <person name="Van Buren P."/>
            <person name="Vaughn M.W."/>
            <person name="Ying K."/>
            <person name="Yeh C.-T."/>
            <person name="Emrich S.J."/>
            <person name="Jia Y."/>
            <person name="Kalyanaraman A."/>
            <person name="Hsia A.-P."/>
            <person name="Barbazuk W.B."/>
            <person name="Baucom R.S."/>
            <person name="Brutnell T.P."/>
            <person name="Carpita N.C."/>
            <person name="Chaparro C."/>
            <person name="Chia J.-M."/>
            <person name="Deragon J.-M."/>
            <person name="Estill J.C."/>
            <person name="Fu Y."/>
            <person name="Jeddeloh J.A."/>
            <person name="Han Y."/>
            <person name="Lee H."/>
            <person name="Li P."/>
            <person name="Lisch D.R."/>
            <person name="Liu S."/>
            <person name="Liu Z."/>
            <person name="Nagel D.H."/>
            <person name="McCann M.C."/>
            <person name="SanMiguel P."/>
            <person name="Myers A.M."/>
            <person name="Nettleton D."/>
            <person name="Nguyen J."/>
            <person name="Penning B.W."/>
            <person name="Ponnala L."/>
            <person name="Schneider K.L."/>
            <person name="Schwartz D.C."/>
            <person name="Sharma A."/>
            <person name="Soderlund C."/>
            <person name="Springer N.M."/>
            <person name="Sun Q."/>
            <person name="Wang H."/>
            <person name="Waterman M."/>
            <person name="Westerman R."/>
            <person name="Wolfgruber T.K."/>
            <person name="Yang L."/>
            <person name="Yu Y."/>
            <person name="Zhang L."/>
            <person name="Zhou S."/>
            <person name="Zhu Q."/>
            <person name="Bennetzen J.L."/>
            <person name="Dawe R.K."/>
            <person name="Jiang J."/>
            <person name="Jiang N."/>
            <person name="Presting G.G."/>
            <person name="Wessler S.R."/>
            <person name="Aluru S."/>
            <person name="Martienssen R.A."/>
            <person name="Clifton S.W."/>
            <person name="McCombie W.R."/>
            <person name="Wing R.A."/>
            <person name="Wilson R.K."/>
        </authorList>
    </citation>
    <scope>NUCLEOTIDE SEQUENCE [LARGE SCALE GENOMIC DNA]</scope>
    <source>
        <strain evidence="3">cv. B73</strain>
    </source>
</reference>
<accession>A0A804R0P4</accession>
<evidence type="ECO:0000313" key="3">
    <source>
        <dbReference type="Proteomes" id="UP000007305"/>
    </source>
</evidence>
<feature type="compositionally biased region" description="Polar residues" evidence="1">
    <location>
        <begin position="395"/>
        <end position="404"/>
    </location>
</feature>
<sequence>MSRAHFILIITSSSAGCILVSVVVEVPPDELLQPHLQARRRLVAELLPGQADVGVRVWHVAIAGHLHHTLLGLHPQVPLQDGHHGGHRDGRRVPQVEDPVGRRAALLAAGTGAPARRVQRREAAEHDVVDVGEVPGEVDVVPAPVHRDGLPLEDVAGEGEVGHVGAAPRPVHGEEAEAGDGEAVDVVVGVGDLLAGLLGGGVQRRRVVGAVRLREGDAVVEAVDGGGGGPDDGRLRVGVLAGLEEGDEAGDVGVDVRRRVLHGVAHAGLRREVEHVGEGHDVEELGQEAAVVDVALHDEHAVAAQQRAPRLLERGVVVGVEAVDADDAVAALAERQRAVRAHEARGARDEHGQPRGRPSAARPRTPRSSAGRCCRRRSARSGTWPSWPPGRAPTGTWSPWTRSSGAGAGSLPTRSTFTFSPGRRQPTSSSRAMRDPPALQCSPLRRAANARSRSIPSQGPIRRRLAPPPADLLLCDGVLARSSSRQ</sequence>
<dbReference type="PROSITE" id="PS51257">
    <property type="entry name" value="PROKAR_LIPOPROTEIN"/>
    <property type="match status" value="1"/>
</dbReference>
<dbReference type="EnsemblPlants" id="Zm00001eb374420_T001">
    <property type="protein sequence ID" value="Zm00001eb374420_P001"/>
    <property type="gene ID" value="Zm00001eb374420"/>
</dbReference>
<protein>
    <submittedName>
        <fullName evidence="2">Uncharacterized protein</fullName>
    </submittedName>
</protein>
<reference evidence="2" key="2">
    <citation type="submission" date="2019-07" db="EMBL/GenBank/DDBJ databases">
        <authorList>
            <person name="Seetharam A."/>
            <person name="Woodhouse M."/>
            <person name="Cannon E."/>
        </authorList>
    </citation>
    <scope>NUCLEOTIDE SEQUENCE [LARGE SCALE GENOMIC DNA]</scope>
    <source>
        <strain evidence="2">cv. B73</strain>
    </source>
</reference>
<keyword evidence="3" id="KW-1185">Reference proteome</keyword>
<proteinExistence type="predicted"/>